<keyword evidence="3" id="KW-1133">Transmembrane helix</keyword>
<keyword evidence="3" id="KW-0812">Transmembrane</keyword>
<comment type="caution">
    <text evidence="5">The sequence shown here is derived from an EMBL/GenBank/DDBJ whole genome shotgun (WGS) entry which is preliminary data.</text>
</comment>
<evidence type="ECO:0000259" key="4">
    <source>
        <dbReference type="PROSITE" id="PS50850"/>
    </source>
</evidence>
<feature type="transmembrane region" description="Helical" evidence="3">
    <location>
        <begin position="444"/>
        <end position="465"/>
    </location>
</feature>
<dbReference type="AlphaFoldDB" id="A0A8S1EJV0"/>
<evidence type="ECO:0000256" key="3">
    <source>
        <dbReference type="SAM" id="Phobius"/>
    </source>
</evidence>
<dbReference type="Pfam" id="PF07690">
    <property type="entry name" value="MFS_1"/>
    <property type="match status" value="1"/>
</dbReference>
<feature type="transmembrane region" description="Helical" evidence="3">
    <location>
        <begin position="504"/>
        <end position="526"/>
    </location>
</feature>
<dbReference type="OrthoDB" id="2213137at2759"/>
<keyword evidence="6" id="KW-1185">Reference proteome</keyword>
<feature type="coiled-coil region" evidence="2">
    <location>
        <begin position="219"/>
        <end position="246"/>
    </location>
</feature>
<dbReference type="GO" id="GO:0008028">
    <property type="term" value="F:monocarboxylic acid transmembrane transporter activity"/>
    <property type="evidence" value="ECO:0007669"/>
    <property type="project" value="TreeGrafter"/>
</dbReference>
<feature type="transmembrane region" description="Helical" evidence="3">
    <location>
        <begin position="76"/>
        <end position="95"/>
    </location>
</feature>
<dbReference type="SUPFAM" id="SSF103473">
    <property type="entry name" value="MFS general substrate transporter"/>
    <property type="match status" value="1"/>
</dbReference>
<dbReference type="FunFam" id="1.20.1250.20:FF:000666">
    <property type="entry name" value="MonoCarboxylate Transporter family"/>
    <property type="match status" value="1"/>
</dbReference>
<proteinExistence type="predicted"/>
<dbReference type="InterPro" id="IPR011701">
    <property type="entry name" value="MFS"/>
</dbReference>
<dbReference type="PANTHER" id="PTHR11360:SF238">
    <property type="entry name" value="SD10469P"/>
    <property type="match status" value="1"/>
</dbReference>
<dbReference type="EMBL" id="CADEPM010000002">
    <property type="protein sequence ID" value="CAB3401066.1"/>
    <property type="molecule type" value="Genomic_DNA"/>
</dbReference>
<gene>
    <name evidence="5" type="ORF">CBOVIS_LOCUS3869</name>
</gene>
<dbReference type="PANTHER" id="PTHR11360">
    <property type="entry name" value="MONOCARBOXYLATE TRANSPORTER"/>
    <property type="match status" value="1"/>
</dbReference>
<feature type="transmembrane region" description="Helical" evidence="3">
    <location>
        <begin position="107"/>
        <end position="125"/>
    </location>
</feature>
<organism evidence="5 6">
    <name type="scientific">Caenorhabditis bovis</name>
    <dbReference type="NCBI Taxonomy" id="2654633"/>
    <lineage>
        <taxon>Eukaryota</taxon>
        <taxon>Metazoa</taxon>
        <taxon>Ecdysozoa</taxon>
        <taxon>Nematoda</taxon>
        <taxon>Chromadorea</taxon>
        <taxon>Rhabditida</taxon>
        <taxon>Rhabditina</taxon>
        <taxon>Rhabditomorpha</taxon>
        <taxon>Rhabditoidea</taxon>
        <taxon>Rhabditidae</taxon>
        <taxon>Peloderinae</taxon>
        <taxon>Caenorhabditis</taxon>
    </lineage>
</organism>
<reference evidence="5 6" key="1">
    <citation type="submission" date="2020-04" db="EMBL/GenBank/DDBJ databases">
        <authorList>
            <person name="Laetsch R D."/>
            <person name="Stevens L."/>
            <person name="Kumar S."/>
            <person name="Blaxter L. M."/>
        </authorList>
    </citation>
    <scope>NUCLEOTIDE SEQUENCE [LARGE SCALE GENOMIC DNA]</scope>
</reference>
<feature type="transmembrane region" description="Helical" evidence="3">
    <location>
        <begin position="373"/>
        <end position="397"/>
    </location>
</feature>
<dbReference type="GO" id="GO:0016020">
    <property type="term" value="C:membrane"/>
    <property type="evidence" value="ECO:0007669"/>
    <property type="project" value="UniProtKB-SubCell"/>
</dbReference>
<feature type="transmembrane region" description="Helical" evidence="3">
    <location>
        <begin position="471"/>
        <end position="492"/>
    </location>
</feature>
<dbReference type="InterPro" id="IPR050327">
    <property type="entry name" value="Proton-linked_MCT"/>
</dbReference>
<dbReference type="InterPro" id="IPR020846">
    <property type="entry name" value="MFS_dom"/>
</dbReference>
<feature type="transmembrane region" description="Helical" evidence="3">
    <location>
        <begin position="164"/>
        <end position="183"/>
    </location>
</feature>
<name>A0A8S1EJV0_9PELO</name>
<dbReference type="FunFam" id="1.20.1250.20:FF:000669">
    <property type="entry name" value="MonoCarboxylate Transporter family"/>
    <property type="match status" value="1"/>
</dbReference>
<dbReference type="InterPro" id="IPR036259">
    <property type="entry name" value="MFS_trans_sf"/>
</dbReference>
<evidence type="ECO:0000313" key="6">
    <source>
        <dbReference type="Proteomes" id="UP000494206"/>
    </source>
</evidence>
<evidence type="ECO:0000313" key="5">
    <source>
        <dbReference type="EMBL" id="CAB3401066.1"/>
    </source>
</evidence>
<feature type="transmembrane region" description="Helical" evidence="3">
    <location>
        <begin position="131"/>
        <end position="152"/>
    </location>
</feature>
<dbReference type="Proteomes" id="UP000494206">
    <property type="component" value="Unassembled WGS sequence"/>
</dbReference>
<evidence type="ECO:0000256" key="1">
    <source>
        <dbReference type="ARBA" id="ARBA00004141"/>
    </source>
</evidence>
<evidence type="ECO:0000256" key="2">
    <source>
        <dbReference type="SAM" id="Coils"/>
    </source>
</evidence>
<feature type="transmembrane region" description="Helical" evidence="3">
    <location>
        <begin position="538"/>
        <end position="558"/>
    </location>
</feature>
<feature type="transmembrane region" description="Helical" evidence="3">
    <location>
        <begin position="195"/>
        <end position="216"/>
    </location>
</feature>
<accession>A0A8S1EJV0</accession>
<dbReference type="PROSITE" id="PS50850">
    <property type="entry name" value="MFS"/>
    <property type="match status" value="1"/>
</dbReference>
<feature type="transmembrane region" description="Helical" evidence="3">
    <location>
        <begin position="35"/>
        <end position="56"/>
    </location>
</feature>
<keyword evidence="2" id="KW-0175">Coiled coil</keyword>
<dbReference type="Gene3D" id="1.20.1250.20">
    <property type="entry name" value="MFS general substrate transporter like domains"/>
    <property type="match status" value="2"/>
</dbReference>
<feature type="domain" description="Major facilitator superfamily (MFS) profile" evidence="4">
    <location>
        <begin position="37"/>
        <end position="560"/>
    </location>
</feature>
<feature type="transmembrane region" description="Helical" evidence="3">
    <location>
        <begin position="417"/>
        <end position="437"/>
    </location>
</feature>
<keyword evidence="3" id="KW-0472">Membrane</keyword>
<sequence length="585" mass="63698">MGERKSSKNVEKQTDPELIEKEIEQIGIVQPPDGGYGWVIVVASFLINMIVDGVIFTVGKILLPAWVEGFKISESSASLTMSILSGCYFFIGPFSSALCNVFGCRKVAIAGAVISCIGFLLSIPAPNIYCLYITFGLIGGAGLGMMYLPAIVIISQYFAVRRSLATGIAVCGSGIGTTVFALLNDIVYEFVKGDWRQFLVYTATIAISGFVASILLRPLKASKTQIEKVVQIVEDYEEKKEKISDSPTVNHKYNTPLLSTMEMQGVGKHNNQLSGSATSIIDAVTKDIEDLNRPLSRMDVFYTGSTANLHTRSRTNTLNREDVEEALEHAKEAREKVFLSKLDLNEDVASLGGKRSVKADIIQALRNLLDSSLLASPSFLTLAFSGTLTLSCFYVPFIYLGKHLDKIPDLTLTQKSFPVSLIGIINIIARIGCGYIADRPEVSALLVNNIALIFAGIATFTVPWYTEYWHFLIFCVPFAIGVACFAALRSIICLELIGLEKLSNAFGILLTFMGVGAIIGAPIAAALKDLTGNFDTSFYIMGSLMALSGLVCIPLPMIRRWENNRNEKKKDAKSDVELEGLTAST</sequence>
<comment type="subcellular location">
    <subcellularLocation>
        <location evidence="1">Membrane</location>
        <topology evidence="1">Multi-pass membrane protein</topology>
    </subcellularLocation>
</comment>
<protein>
    <recommendedName>
        <fullName evidence="4">Major facilitator superfamily (MFS) profile domain-containing protein</fullName>
    </recommendedName>
</protein>
<dbReference type="CDD" id="cd17352">
    <property type="entry name" value="MFS_MCT_SLC16"/>
    <property type="match status" value="1"/>
</dbReference>